<accession>A0ABT0YS69</accession>
<comment type="caution">
    <text evidence="1">The sequence shown here is derived from an EMBL/GenBank/DDBJ whole genome shotgun (WGS) entry which is preliminary data.</text>
</comment>
<proteinExistence type="predicted"/>
<dbReference type="Proteomes" id="UP001165541">
    <property type="component" value="Unassembled WGS sequence"/>
</dbReference>
<name>A0ABT0YS69_9BURK</name>
<organism evidence="1 2">
    <name type="scientific">Caldimonas mangrovi</name>
    <dbReference type="NCBI Taxonomy" id="2944811"/>
    <lineage>
        <taxon>Bacteria</taxon>
        <taxon>Pseudomonadati</taxon>
        <taxon>Pseudomonadota</taxon>
        <taxon>Betaproteobacteria</taxon>
        <taxon>Burkholderiales</taxon>
        <taxon>Sphaerotilaceae</taxon>
        <taxon>Caldimonas</taxon>
    </lineage>
</organism>
<keyword evidence="2" id="KW-1185">Reference proteome</keyword>
<dbReference type="EMBL" id="JAMKFE010000013">
    <property type="protein sequence ID" value="MCM5681581.1"/>
    <property type="molecule type" value="Genomic_DNA"/>
</dbReference>
<reference evidence="1" key="1">
    <citation type="submission" date="2022-05" db="EMBL/GenBank/DDBJ databases">
        <title>Schlegelella sp. nov., isolated from mangrove soil.</title>
        <authorList>
            <person name="Liu Y."/>
            <person name="Ge X."/>
            <person name="Liu W."/>
        </authorList>
    </citation>
    <scope>NUCLEOTIDE SEQUENCE</scope>
    <source>
        <strain evidence="1">S2-27</strain>
    </source>
</reference>
<evidence type="ECO:0000313" key="2">
    <source>
        <dbReference type="Proteomes" id="UP001165541"/>
    </source>
</evidence>
<gene>
    <name evidence="1" type="ORF">M8A51_18810</name>
</gene>
<dbReference type="RefSeq" id="WP_251780066.1">
    <property type="nucleotide sequence ID" value="NZ_JAMKFE010000013.1"/>
</dbReference>
<sequence>MSLEKIWSRICSAAAAPVNYESMHVSAGRIEYVAAGQRHLVRLNDVARLEFVREEALFPDLDGPYIESKWRVHPCSGTSIEIMDEWPHRRQLLQAFKAHLPGFDQDAARQGLQAKGEGRWLCWQARR</sequence>
<protein>
    <recommendedName>
        <fullName evidence="3">YjbR protein</fullName>
    </recommendedName>
</protein>
<evidence type="ECO:0000313" key="1">
    <source>
        <dbReference type="EMBL" id="MCM5681581.1"/>
    </source>
</evidence>
<evidence type="ECO:0008006" key="3">
    <source>
        <dbReference type="Google" id="ProtNLM"/>
    </source>
</evidence>